<sequence length="419" mass="46195">MASQRAPSTSMLAAAWCDRLNQFCTQLQKNCSSLHSIVQRKPESQSRDHNFDIFLEDLNEDITSALAELQHLEERTTDTLSFEELLVHCDALYKSNEDGIAKLELQLQQYGYTPVEVPKQTHIEVLHGHSHQEIETKSHILDEAISPPRSGVTPPSVNENETSITTPVALSYSAKNTKRDVEYSPLFGDLGDLENLESLGISATSLTALASQDEPVSSVHPLQHKLTFVESPKKDVMISMRDSEIEDNLKTKFGSHRPSEADIKHIPLPSTSDSMFDSTYGHDSIPVVFNKPVNGCGIGSTNSTTTTTFSTRDETVQSVETNNVPSLTEISSVQYDNLPIWLRSQVSLQELNGAVAKINDLVSQRTIGGQHATQFFLDQKDVQALGLGSKARAGIMLLTKADKIVTQNINGVTTYRICV</sequence>
<dbReference type="RefSeq" id="XP_024366783.1">
    <property type="nucleotide sequence ID" value="XM_024511015.2"/>
</dbReference>
<evidence type="ECO:0000313" key="15">
    <source>
        <dbReference type="Proteomes" id="UP000006727"/>
    </source>
</evidence>
<keyword evidence="5" id="KW-0963">Cytoplasm</keyword>
<accession>A0A2K1ICK9</accession>
<dbReference type="EnsemblPlants" id="Pp3c26_10880V3.2">
    <property type="protein sequence ID" value="Pp3c26_10880V3.2"/>
    <property type="gene ID" value="Pp3c26_10880"/>
</dbReference>
<dbReference type="GeneID" id="112278027"/>
<dbReference type="PANTHER" id="PTHR48118:SF1">
    <property type="entry name" value="SPINDLE AND KINETOCHORE-ASSOCIATED PROTEIN 3"/>
    <property type="match status" value="1"/>
</dbReference>
<dbReference type="EnsemblPlants" id="Pp3c26_10880V3.1">
    <property type="protein sequence ID" value="Pp3c26_10880V3.1"/>
    <property type="gene ID" value="Pp3c26_10880"/>
</dbReference>
<keyword evidence="11" id="KW-0131">Cell cycle</keyword>
<keyword evidence="12" id="KW-0137">Centromere</keyword>
<keyword evidence="4" id="KW-0158">Chromosome</keyword>
<proteinExistence type="inferred from homology"/>
<keyword evidence="6" id="KW-0132">Cell division</keyword>
<dbReference type="PANTHER" id="PTHR48118">
    <property type="entry name" value="SPINDLE AND KINETOCHORE-ASSOCIATED PROTEIN 3"/>
    <property type="match status" value="1"/>
</dbReference>
<evidence type="ECO:0000256" key="4">
    <source>
        <dbReference type="ARBA" id="ARBA00022454"/>
    </source>
</evidence>
<name>A0A2K1ICK9_PHYPA</name>
<evidence type="ECO:0000256" key="10">
    <source>
        <dbReference type="ARBA" id="ARBA00023212"/>
    </source>
</evidence>
<dbReference type="InterPro" id="IPR033341">
    <property type="entry name" value="SKA3"/>
</dbReference>
<evidence type="ECO:0000256" key="9">
    <source>
        <dbReference type="ARBA" id="ARBA00022838"/>
    </source>
</evidence>
<dbReference type="EMBL" id="ABEU02000026">
    <property type="protein sequence ID" value="PNR27008.1"/>
    <property type="molecule type" value="Genomic_DNA"/>
</dbReference>
<evidence type="ECO:0000256" key="8">
    <source>
        <dbReference type="ARBA" id="ARBA00022776"/>
    </source>
</evidence>
<dbReference type="GO" id="GO:0000278">
    <property type="term" value="P:mitotic cell cycle"/>
    <property type="evidence" value="ECO:0000318"/>
    <property type="project" value="GO_Central"/>
</dbReference>
<keyword evidence="8" id="KW-0498">Mitosis</keyword>
<dbReference type="FunCoup" id="A0A2K1ICK9">
    <property type="interactions" value="691"/>
</dbReference>
<dbReference type="Gramene" id="Pp3c26_10880V3.1">
    <property type="protein sequence ID" value="Pp3c26_10880V3.1"/>
    <property type="gene ID" value="Pp3c26_10880"/>
</dbReference>
<comment type="subcellular location">
    <subcellularLocation>
        <location evidence="2">Chromosome</location>
        <location evidence="2">Centromere</location>
        <location evidence="2">Kinetochore</location>
    </subcellularLocation>
    <subcellularLocation>
        <location evidence="1">Cytoplasm</location>
        <location evidence="1">Cytoskeleton</location>
        <location evidence="1">Spindle</location>
    </subcellularLocation>
</comment>
<evidence type="ECO:0000256" key="12">
    <source>
        <dbReference type="ARBA" id="ARBA00023328"/>
    </source>
</evidence>
<dbReference type="GO" id="GO:0005876">
    <property type="term" value="C:spindle microtubule"/>
    <property type="evidence" value="ECO:0000318"/>
    <property type="project" value="GO_Central"/>
</dbReference>
<evidence type="ECO:0000256" key="2">
    <source>
        <dbReference type="ARBA" id="ARBA00004629"/>
    </source>
</evidence>
<evidence type="ECO:0000256" key="11">
    <source>
        <dbReference type="ARBA" id="ARBA00023306"/>
    </source>
</evidence>
<dbReference type="Gene3D" id="6.10.250.1400">
    <property type="match status" value="1"/>
</dbReference>
<evidence type="ECO:0000256" key="6">
    <source>
        <dbReference type="ARBA" id="ARBA00022618"/>
    </source>
</evidence>
<dbReference type="GO" id="GO:0000776">
    <property type="term" value="C:kinetochore"/>
    <property type="evidence" value="ECO:0000318"/>
    <property type="project" value="GO_Central"/>
</dbReference>
<protein>
    <submittedName>
        <fullName evidence="13 14">Uncharacterized protein</fullName>
    </submittedName>
</protein>
<dbReference type="Proteomes" id="UP000006727">
    <property type="component" value="Chromosome 26"/>
</dbReference>
<organism evidence="13">
    <name type="scientific">Physcomitrium patens</name>
    <name type="common">Spreading-leaved earth moss</name>
    <name type="synonym">Physcomitrella patens</name>
    <dbReference type="NCBI Taxonomy" id="3218"/>
    <lineage>
        <taxon>Eukaryota</taxon>
        <taxon>Viridiplantae</taxon>
        <taxon>Streptophyta</taxon>
        <taxon>Embryophyta</taxon>
        <taxon>Bryophyta</taxon>
        <taxon>Bryophytina</taxon>
        <taxon>Bryopsida</taxon>
        <taxon>Funariidae</taxon>
        <taxon>Funariales</taxon>
        <taxon>Funariaceae</taxon>
        <taxon>Physcomitrium</taxon>
    </lineage>
</organism>
<dbReference type="GO" id="GO:0051301">
    <property type="term" value="P:cell division"/>
    <property type="evidence" value="ECO:0007669"/>
    <property type="project" value="UniProtKB-KW"/>
</dbReference>
<evidence type="ECO:0000256" key="5">
    <source>
        <dbReference type="ARBA" id="ARBA00022490"/>
    </source>
</evidence>
<reference evidence="14" key="3">
    <citation type="submission" date="2020-12" db="UniProtKB">
        <authorList>
            <consortium name="EnsemblPlants"/>
        </authorList>
    </citation>
    <scope>IDENTIFICATION</scope>
</reference>
<evidence type="ECO:0000256" key="1">
    <source>
        <dbReference type="ARBA" id="ARBA00004186"/>
    </source>
</evidence>
<dbReference type="GO" id="GO:0000940">
    <property type="term" value="C:outer kinetochore"/>
    <property type="evidence" value="ECO:0007669"/>
    <property type="project" value="InterPro"/>
</dbReference>
<keyword evidence="15" id="KW-1185">Reference proteome</keyword>
<dbReference type="GO" id="GO:0007059">
    <property type="term" value="P:chromosome segregation"/>
    <property type="evidence" value="ECO:0000318"/>
    <property type="project" value="GO_Central"/>
</dbReference>
<keyword evidence="7" id="KW-0493">Microtubule</keyword>
<evidence type="ECO:0000313" key="14">
    <source>
        <dbReference type="EnsemblPlants" id="Pp3c26_10880V3.1"/>
    </source>
</evidence>
<evidence type="ECO:0000256" key="3">
    <source>
        <dbReference type="ARBA" id="ARBA00007716"/>
    </source>
</evidence>
<dbReference type="KEGG" id="ppp:112278027"/>
<reference evidence="13 15" key="1">
    <citation type="journal article" date="2008" name="Science">
        <title>The Physcomitrella genome reveals evolutionary insights into the conquest of land by plants.</title>
        <authorList>
            <person name="Rensing S."/>
            <person name="Lang D."/>
            <person name="Zimmer A."/>
            <person name="Terry A."/>
            <person name="Salamov A."/>
            <person name="Shapiro H."/>
            <person name="Nishiyama T."/>
            <person name="Perroud P.-F."/>
            <person name="Lindquist E."/>
            <person name="Kamisugi Y."/>
            <person name="Tanahashi T."/>
            <person name="Sakakibara K."/>
            <person name="Fujita T."/>
            <person name="Oishi K."/>
            <person name="Shin-I T."/>
            <person name="Kuroki Y."/>
            <person name="Toyoda A."/>
            <person name="Suzuki Y."/>
            <person name="Hashimoto A."/>
            <person name="Yamaguchi K."/>
            <person name="Sugano A."/>
            <person name="Kohara Y."/>
            <person name="Fujiyama A."/>
            <person name="Anterola A."/>
            <person name="Aoki S."/>
            <person name="Ashton N."/>
            <person name="Barbazuk W.B."/>
            <person name="Barker E."/>
            <person name="Bennetzen J."/>
            <person name="Bezanilla M."/>
            <person name="Blankenship R."/>
            <person name="Cho S.H."/>
            <person name="Dutcher S."/>
            <person name="Estelle M."/>
            <person name="Fawcett J.A."/>
            <person name="Gundlach H."/>
            <person name="Hanada K."/>
            <person name="Heyl A."/>
            <person name="Hicks K.A."/>
            <person name="Hugh J."/>
            <person name="Lohr M."/>
            <person name="Mayer K."/>
            <person name="Melkozernov A."/>
            <person name="Murata T."/>
            <person name="Nelson D."/>
            <person name="Pils B."/>
            <person name="Prigge M."/>
            <person name="Reiss B."/>
            <person name="Renner T."/>
            <person name="Rombauts S."/>
            <person name="Rushton P."/>
            <person name="Sanderfoot A."/>
            <person name="Schween G."/>
            <person name="Shiu S.-H."/>
            <person name="Stueber K."/>
            <person name="Theodoulou F.L."/>
            <person name="Tu H."/>
            <person name="Van de Peer Y."/>
            <person name="Verrier P.J."/>
            <person name="Waters E."/>
            <person name="Wood A."/>
            <person name="Yang L."/>
            <person name="Cove D."/>
            <person name="Cuming A."/>
            <person name="Hasebe M."/>
            <person name="Lucas S."/>
            <person name="Mishler D.B."/>
            <person name="Reski R."/>
            <person name="Grigoriev I."/>
            <person name="Quatrano R.S."/>
            <person name="Boore J.L."/>
        </authorList>
    </citation>
    <scope>NUCLEOTIDE SEQUENCE [LARGE SCALE GENOMIC DNA]</scope>
    <source>
        <strain evidence="14 15">cv. Gransden 2004</strain>
    </source>
</reference>
<keyword evidence="10" id="KW-0206">Cytoskeleton</keyword>
<keyword evidence="9" id="KW-0995">Kinetochore</keyword>
<reference evidence="13 15" key="2">
    <citation type="journal article" date="2018" name="Plant J.">
        <title>The Physcomitrella patens chromosome-scale assembly reveals moss genome structure and evolution.</title>
        <authorList>
            <person name="Lang D."/>
            <person name="Ullrich K.K."/>
            <person name="Murat F."/>
            <person name="Fuchs J."/>
            <person name="Jenkins J."/>
            <person name="Haas F.B."/>
            <person name="Piednoel M."/>
            <person name="Gundlach H."/>
            <person name="Van Bel M."/>
            <person name="Meyberg R."/>
            <person name="Vives C."/>
            <person name="Morata J."/>
            <person name="Symeonidi A."/>
            <person name="Hiss M."/>
            <person name="Muchero W."/>
            <person name="Kamisugi Y."/>
            <person name="Saleh O."/>
            <person name="Blanc G."/>
            <person name="Decker E.L."/>
            <person name="van Gessel N."/>
            <person name="Grimwood J."/>
            <person name="Hayes R.D."/>
            <person name="Graham S.W."/>
            <person name="Gunter L.E."/>
            <person name="McDaniel S.F."/>
            <person name="Hoernstein S.N.W."/>
            <person name="Larsson A."/>
            <person name="Li F.W."/>
            <person name="Perroud P.F."/>
            <person name="Phillips J."/>
            <person name="Ranjan P."/>
            <person name="Rokshar D.S."/>
            <person name="Rothfels C.J."/>
            <person name="Schneider L."/>
            <person name="Shu S."/>
            <person name="Stevenson D.W."/>
            <person name="Thummler F."/>
            <person name="Tillich M."/>
            <person name="Villarreal Aguilar J.C."/>
            <person name="Widiez T."/>
            <person name="Wong G.K."/>
            <person name="Wymore A."/>
            <person name="Zhang Y."/>
            <person name="Zimmer A.D."/>
            <person name="Quatrano R.S."/>
            <person name="Mayer K.F.X."/>
            <person name="Goodstein D."/>
            <person name="Casacuberta J.M."/>
            <person name="Vandepoele K."/>
            <person name="Reski R."/>
            <person name="Cuming A.C."/>
            <person name="Tuskan G.A."/>
            <person name="Maumus F."/>
            <person name="Salse J."/>
            <person name="Schmutz J."/>
            <person name="Rensing S.A."/>
        </authorList>
    </citation>
    <scope>NUCLEOTIDE SEQUENCE [LARGE SCALE GENOMIC DNA]</scope>
    <source>
        <strain evidence="14 15">cv. Gransden 2004</strain>
    </source>
</reference>
<gene>
    <name evidence="14" type="primary">LOC112278027</name>
    <name evidence="13" type="ORF">PHYPA_030489</name>
</gene>
<dbReference type="STRING" id="3218.A0A2K1ICK9"/>
<evidence type="ECO:0000313" key="13">
    <source>
        <dbReference type="EMBL" id="PNR27008.1"/>
    </source>
</evidence>
<dbReference type="PaxDb" id="3218-PP1S6_172V6.1"/>
<dbReference type="Gramene" id="Pp3c26_10880V3.2">
    <property type="protein sequence ID" value="Pp3c26_10880V3.2"/>
    <property type="gene ID" value="Pp3c26_10880"/>
</dbReference>
<dbReference type="OrthoDB" id="552789at2759"/>
<dbReference type="AlphaFoldDB" id="A0A2K1ICK9"/>
<evidence type="ECO:0000256" key="7">
    <source>
        <dbReference type="ARBA" id="ARBA00022701"/>
    </source>
</evidence>
<comment type="similarity">
    <text evidence="3">Belongs to the SKA3 family.</text>
</comment>